<accession>A0ABS6K6B0</accession>
<dbReference type="InterPro" id="IPR052770">
    <property type="entry name" value="Cobalt_transport_CbiQ"/>
</dbReference>
<dbReference type="CDD" id="cd16914">
    <property type="entry name" value="EcfT"/>
    <property type="match status" value="1"/>
</dbReference>
<keyword evidence="4 6" id="KW-1133">Transmembrane helix</keyword>
<dbReference type="InterPro" id="IPR012809">
    <property type="entry name" value="ECF_CbiQ"/>
</dbReference>
<protein>
    <submittedName>
        <fullName evidence="7">Cobalt ECF transporter T component CbiQ</fullName>
    </submittedName>
</protein>
<dbReference type="PANTHER" id="PTHR43723:SF1">
    <property type="entry name" value="COBALT TRANSPORT PROTEIN CBIQ"/>
    <property type="match status" value="1"/>
</dbReference>
<dbReference type="EMBL" id="JAHQCX010000004">
    <property type="protein sequence ID" value="MBU9726049.1"/>
    <property type="molecule type" value="Genomic_DNA"/>
</dbReference>
<feature type="transmembrane region" description="Helical" evidence="6">
    <location>
        <begin position="81"/>
        <end position="99"/>
    </location>
</feature>
<dbReference type="Pfam" id="PF02361">
    <property type="entry name" value="CbiQ"/>
    <property type="match status" value="1"/>
</dbReference>
<organism evidence="7 8">
    <name type="scientific">Diplocloster modestus</name>
    <dbReference type="NCBI Taxonomy" id="2850322"/>
    <lineage>
        <taxon>Bacteria</taxon>
        <taxon>Bacillati</taxon>
        <taxon>Bacillota</taxon>
        <taxon>Clostridia</taxon>
        <taxon>Lachnospirales</taxon>
        <taxon>Lachnospiraceae</taxon>
        <taxon>Diplocloster</taxon>
    </lineage>
</organism>
<evidence type="ECO:0000313" key="8">
    <source>
        <dbReference type="Proteomes" id="UP001314681"/>
    </source>
</evidence>
<dbReference type="RefSeq" id="WP_158350248.1">
    <property type="nucleotide sequence ID" value="NZ_JAHQCX010000004.1"/>
</dbReference>
<dbReference type="NCBIfam" id="TIGR02454">
    <property type="entry name" value="ECF_T_CbiQ"/>
    <property type="match status" value="1"/>
</dbReference>
<keyword evidence="8" id="KW-1185">Reference proteome</keyword>
<evidence type="ECO:0000256" key="1">
    <source>
        <dbReference type="ARBA" id="ARBA00004651"/>
    </source>
</evidence>
<keyword evidence="3 6" id="KW-0812">Transmembrane</keyword>
<feature type="transmembrane region" description="Helical" evidence="6">
    <location>
        <begin position="244"/>
        <end position="263"/>
    </location>
</feature>
<evidence type="ECO:0000256" key="3">
    <source>
        <dbReference type="ARBA" id="ARBA00022692"/>
    </source>
</evidence>
<feature type="transmembrane region" description="Helical" evidence="6">
    <location>
        <begin position="32"/>
        <end position="50"/>
    </location>
</feature>
<evidence type="ECO:0000256" key="6">
    <source>
        <dbReference type="SAM" id="Phobius"/>
    </source>
</evidence>
<evidence type="ECO:0000256" key="5">
    <source>
        <dbReference type="ARBA" id="ARBA00023136"/>
    </source>
</evidence>
<sequence>MSRQPHKHQGAESIDYYAYTSGMRKVNASFKVLFSVALLIVCIVLDHIWVSVTVMISMGLLTICVGGLSIRRYLSLMKIPAAFILMGSIAIGLGVATRPYGDFNLNLRLFYLYTSRTDIMRAVQLSFKALGAVSAMYMLTLSTPASEIISVLGRAHLPKLLIELMNMIYRFIFILLDVQGRMSTAARARLGYEGFRRSCYTFGNIAGNLLILSFRKAGIYYDALESRGYEGELKFLEEEKKTEVWQVMAAVGYLLALVSLSVLL</sequence>
<evidence type="ECO:0000313" key="7">
    <source>
        <dbReference type="EMBL" id="MBU9726049.1"/>
    </source>
</evidence>
<feature type="transmembrane region" description="Helical" evidence="6">
    <location>
        <begin position="56"/>
        <end position="74"/>
    </location>
</feature>
<gene>
    <name evidence="7" type="primary">cbiQ</name>
    <name evidence="7" type="ORF">KTH90_08480</name>
</gene>
<evidence type="ECO:0000256" key="2">
    <source>
        <dbReference type="ARBA" id="ARBA00022475"/>
    </source>
</evidence>
<comment type="subcellular location">
    <subcellularLocation>
        <location evidence="1">Cell membrane</location>
        <topology evidence="1">Multi-pass membrane protein</topology>
    </subcellularLocation>
</comment>
<dbReference type="InterPro" id="IPR003339">
    <property type="entry name" value="ABC/ECF_trnsptr_transmembrane"/>
</dbReference>
<comment type="caution">
    <text evidence="7">The sequence shown here is derived from an EMBL/GenBank/DDBJ whole genome shotgun (WGS) entry which is preliminary data.</text>
</comment>
<evidence type="ECO:0000256" key="4">
    <source>
        <dbReference type="ARBA" id="ARBA00022989"/>
    </source>
</evidence>
<proteinExistence type="predicted"/>
<dbReference type="PANTHER" id="PTHR43723">
    <property type="entry name" value="COBALT TRANSPORT PROTEIN CBIQ"/>
    <property type="match status" value="1"/>
</dbReference>
<name>A0ABS6K6B0_9FIRM</name>
<reference evidence="7 8" key="1">
    <citation type="submission" date="2021-06" db="EMBL/GenBank/DDBJ databases">
        <title>Description of novel taxa of the family Lachnospiraceae.</title>
        <authorList>
            <person name="Chaplin A.V."/>
            <person name="Sokolova S.R."/>
            <person name="Pikina A.P."/>
            <person name="Korzhanova M."/>
            <person name="Belova V."/>
            <person name="Korostin D."/>
            <person name="Efimov B.A."/>
        </authorList>
    </citation>
    <scope>NUCLEOTIDE SEQUENCE [LARGE SCALE GENOMIC DNA]</scope>
    <source>
        <strain evidence="7 8">ASD4241</strain>
    </source>
</reference>
<keyword evidence="5 6" id="KW-0472">Membrane</keyword>
<keyword evidence="2" id="KW-1003">Cell membrane</keyword>
<dbReference type="Proteomes" id="UP001314681">
    <property type="component" value="Unassembled WGS sequence"/>
</dbReference>